<gene>
    <name evidence="4" type="ORF">EV215_0766</name>
</gene>
<dbReference type="Pfam" id="PF08279">
    <property type="entry name" value="HTH_11"/>
    <property type="match status" value="1"/>
</dbReference>
<evidence type="ECO:0000256" key="1">
    <source>
        <dbReference type="PIRSR" id="PIRSR037847-1"/>
    </source>
</evidence>
<accession>A0AA46DYX9</accession>
<comment type="caution">
    <text evidence="4">The sequence shown here is derived from an EMBL/GenBank/DDBJ whole genome shotgun (WGS) entry which is preliminary data.</text>
</comment>
<dbReference type="SUPFAM" id="SSF46785">
    <property type="entry name" value="Winged helix' DNA-binding domain"/>
    <property type="match status" value="1"/>
</dbReference>
<dbReference type="AlphaFoldDB" id="A0AA46DYX9"/>
<reference evidence="4 5" key="1">
    <citation type="submission" date="2019-03" db="EMBL/GenBank/DDBJ databases">
        <title>Genomic Encyclopedia of Type Strains, Phase IV (KMG-IV): sequencing the most valuable type-strain genomes for metagenomic binning, comparative biology and taxonomic classification.</title>
        <authorList>
            <person name="Goeker M."/>
        </authorList>
    </citation>
    <scope>NUCLEOTIDE SEQUENCE [LARGE SCALE GENOMIC DNA]</scope>
    <source>
        <strain evidence="4 5">DSM 100055</strain>
    </source>
</reference>
<sequence>MVEGKIRRKEIIRLLTESKTAIKGSEFATRFGVSRQVIVQDMAILRAKGIELIASPKGYMLKKDNNKLIKKLITKHITIEEMKKELEIILKYNAIIIDVIVEHEIYGEITGNLHISNNEELNNFIKKISNKNVEPLSKLTNGIHLHTIEIDSIENFNKILDELRENNLLYTY</sequence>
<dbReference type="PANTHER" id="PTHR40068">
    <property type="entry name" value="TRANSCRIPTION REPRESSOR NIAR-RELATED"/>
    <property type="match status" value="1"/>
</dbReference>
<evidence type="ECO:0000313" key="5">
    <source>
        <dbReference type="Proteomes" id="UP000294678"/>
    </source>
</evidence>
<dbReference type="InterPro" id="IPR036390">
    <property type="entry name" value="WH_DNA-bd_sf"/>
</dbReference>
<dbReference type="InterPro" id="IPR026043">
    <property type="entry name" value="NadR"/>
</dbReference>
<protein>
    <recommendedName>
        <fullName evidence="6">Transcriptional regulator</fullName>
    </recommendedName>
</protein>
<feature type="binding site" evidence="1">
    <location>
        <position position="144"/>
    </location>
    <ligand>
        <name>Ni(2+)</name>
        <dbReference type="ChEBI" id="CHEBI:49786"/>
    </ligand>
</feature>
<evidence type="ECO:0000313" key="4">
    <source>
        <dbReference type="EMBL" id="TDT71393.1"/>
    </source>
</evidence>
<dbReference type="PIRSF" id="PIRSF037847">
    <property type="entry name" value="NiaR"/>
    <property type="match status" value="1"/>
</dbReference>
<organism evidence="4 5">
    <name type="scientific">Hypnocyclicus thermotrophus</name>
    <dbReference type="NCBI Taxonomy" id="1627895"/>
    <lineage>
        <taxon>Bacteria</taxon>
        <taxon>Fusobacteriati</taxon>
        <taxon>Fusobacteriota</taxon>
        <taxon>Fusobacteriia</taxon>
        <taxon>Fusobacteriales</taxon>
        <taxon>Fusobacteriaceae</taxon>
        <taxon>Hypnocyclicus</taxon>
    </lineage>
</organism>
<feature type="binding site" evidence="1">
    <location>
        <position position="76"/>
    </location>
    <ligand>
        <name>Ni(2+)</name>
        <dbReference type="ChEBI" id="CHEBI:49786"/>
    </ligand>
</feature>
<dbReference type="SUPFAM" id="SSF75500">
    <property type="entry name" value="Putative transcriptional regulator TM1602, C-terminal domain"/>
    <property type="match status" value="1"/>
</dbReference>
<proteinExistence type="predicted"/>
<dbReference type="InterPro" id="IPR035922">
    <property type="entry name" value="3H_dom_sf"/>
</dbReference>
<dbReference type="InterPro" id="IPR004173">
    <property type="entry name" value="3H_domain"/>
</dbReference>
<dbReference type="PANTHER" id="PTHR40068:SF1">
    <property type="entry name" value="TRANSCRIPTION REPRESSOR NIAR-RELATED"/>
    <property type="match status" value="1"/>
</dbReference>
<dbReference type="InterPro" id="IPR036388">
    <property type="entry name" value="WH-like_DNA-bd_sf"/>
</dbReference>
<feature type="domain" description="3H" evidence="2">
    <location>
        <begin position="74"/>
        <end position="169"/>
    </location>
</feature>
<dbReference type="GO" id="GO:0046872">
    <property type="term" value="F:metal ion binding"/>
    <property type="evidence" value="ECO:0007669"/>
    <property type="project" value="UniProtKB-KW"/>
</dbReference>
<dbReference type="Proteomes" id="UP000294678">
    <property type="component" value="Unassembled WGS sequence"/>
</dbReference>
<dbReference type="InterPro" id="IPR013196">
    <property type="entry name" value="HTH_11"/>
</dbReference>
<keyword evidence="1" id="KW-0479">Metal-binding</keyword>
<dbReference type="Gene3D" id="3.30.1340.20">
    <property type="entry name" value="3H domain"/>
    <property type="match status" value="1"/>
</dbReference>
<name>A0AA46DYX9_9FUSO</name>
<evidence type="ECO:0008006" key="6">
    <source>
        <dbReference type="Google" id="ProtNLM"/>
    </source>
</evidence>
<evidence type="ECO:0000259" key="2">
    <source>
        <dbReference type="Pfam" id="PF02829"/>
    </source>
</evidence>
<dbReference type="Gene3D" id="1.10.10.10">
    <property type="entry name" value="Winged helix-like DNA-binding domain superfamily/Winged helix DNA-binding domain"/>
    <property type="match status" value="1"/>
</dbReference>
<evidence type="ECO:0000259" key="3">
    <source>
        <dbReference type="Pfam" id="PF08279"/>
    </source>
</evidence>
<keyword evidence="5" id="KW-1185">Reference proteome</keyword>
<feature type="binding site" evidence="1">
    <location>
        <position position="85"/>
    </location>
    <ligand>
        <name>Ni(2+)</name>
        <dbReference type="ChEBI" id="CHEBI:49786"/>
    </ligand>
</feature>
<feature type="domain" description="Helix-turn-helix type 11" evidence="3">
    <location>
        <begin position="7"/>
        <end position="59"/>
    </location>
</feature>
<feature type="binding site" evidence="1">
    <location>
        <position position="146"/>
    </location>
    <ligand>
        <name>Ni(2+)</name>
        <dbReference type="ChEBI" id="CHEBI:49786"/>
    </ligand>
</feature>
<dbReference type="EMBL" id="SOBG01000003">
    <property type="protein sequence ID" value="TDT71393.1"/>
    <property type="molecule type" value="Genomic_DNA"/>
</dbReference>
<dbReference type="RefSeq" id="WP_134112661.1">
    <property type="nucleotide sequence ID" value="NZ_SOBG01000003.1"/>
</dbReference>
<dbReference type="Pfam" id="PF02829">
    <property type="entry name" value="3H"/>
    <property type="match status" value="1"/>
</dbReference>
<keyword evidence="1" id="KW-0533">Nickel</keyword>